<dbReference type="InterPro" id="IPR029028">
    <property type="entry name" value="Alpha/beta_knot_MTases"/>
</dbReference>
<dbReference type="EMBL" id="AP027081">
    <property type="protein sequence ID" value="BDU78239.1"/>
    <property type="molecule type" value="Genomic_DNA"/>
</dbReference>
<gene>
    <name evidence="4" type="ORF">METESE_31970</name>
</gene>
<evidence type="ECO:0000259" key="3">
    <source>
        <dbReference type="Pfam" id="PF00588"/>
    </source>
</evidence>
<dbReference type="SUPFAM" id="SSF75217">
    <property type="entry name" value="alpha/beta knot"/>
    <property type="match status" value="1"/>
</dbReference>
<dbReference type="PANTHER" id="PTHR43191:SF2">
    <property type="entry name" value="RRNA METHYLTRANSFERASE 3, MITOCHONDRIAL"/>
    <property type="match status" value="1"/>
</dbReference>
<feature type="domain" description="tRNA/rRNA methyltransferase SpoU type" evidence="3">
    <location>
        <begin position="114"/>
        <end position="246"/>
    </location>
</feature>
<dbReference type="GO" id="GO:0006396">
    <property type="term" value="P:RNA processing"/>
    <property type="evidence" value="ECO:0007669"/>
    <property type="project" value="InterPro"/>
</dbReference>
<evidence type="ECO:0000256" key="2">
    <source>
        <dbReference type="ARBA" id="ARBA00022679"/>
    </source>
</evidence>
<dbReference type="InterPro" id="IPR051259">
    <property type="entry name" value="rRNA_Methyltransferase"/>
</dbReference>
<dbReference type="GO" id="GO:0032259">
    <property type="term" value="P:methylation"/>
    <property type="evidence" value="ECO:0007669"/>
    <property type="project" value="UniProtKB-KW"/>
</dbReference>
<name>A0AA48GXS0_9BACT</name>
<sequence>MEKENLITSRANPRYRDLRDRISQGGARRSHTLLLGAKLIEAWAAAPHASRLEPELWLRLEGAAPHPLEAGLGLPALVLGETLMRDLADAGSPPDQALLARLRPDPEGPLPDRVIVPWGIQDPGNLGAILRSAAAFGFGEALLGPGCADPFAPRALRGSMGAAFLMPLRRVPRLEPDGAAWLALDGGEGALPLAEAPLEGPLRLLVGNEGHGFRGADLPPGLIRVAIPTRGVESLNAAVAAGIACHETARRRGFRP</sequence>
<dbReference type="Proteomes" id="UP001228113">
    <property type="component" value="Chromosome"/>
</dbReference>
<dbReference type="Gene3D" id="3.40.1280.10">
    <property type="match status" value="1"/>
</dbReference>
<dbReference type="InterPro" id="IPR029026">
    <property type="entry name" value="tRNA_m1G_MTases_N"/>
</dbReference>
<dbReference type="PANTHER" id="PTHR43191">
    <property type="entry name" value="RRNA METHYLTRANSFERASE 3"/>
    <property type="match status" value="1"/>
</dbReference>
<protein>
    <submittedName>
        <fullName evidence="4">tRNA/rRNA methyltransferase SpoU</fullName>
    </submittedName>
</protein>
<keyword evidence="1 4" id="KW-0489">Methyltransferase</keyword>
<dbReference type="Pfam" id="PF00588">
    <property type="entry name" value="SpoU_methylase"/>
    <property type="match status" value="1"/>
</dbReference>
<proteinExistence type="predicted"/>
<dbReference type="GO" id="GO:0008173">
    <property type="term" value="F:RNA methyltransferase activity"/>
    <property type="evidence" value="ECO:0007669"/>
    <property type="project" value="InterPro"/>
</dbReference>
<evidence type="ECO:0000313" key="5">
    <source>
        <dbReference type="Proteomes" id="UP001228113"/>
    </source>
</evidence>
<evidence type="ECO:0000313" key="4">
    <source>
        <dbReference type="EMBL" id="BDU78239.1"/>
    </source>
</evidence>
<reference evidence="4" key="1">
    <citation type="journal article" date="2023" name="Int. J. Syst. Evol. Microbiol.">
        <title>Mesoterricola silvestris gen. nov., sp. nov., Mesoterricola sediminis sp. nov., Geothrix oryzae sp. nov., Geothrix edaphica sp. nov., Geothrix rubra sp. nov., and Geothrix limicola sp. nov., six novel members of Acidobacteriota isolated from soils.</title>
        <authorList>
            <person name="Itoh H."/>
            <person name="Sugisawa Y."/>
            <person name="Mise K."/>
            <person name="Xu Z."/>
            <person name="Kuniyasu M."/>
            <person name="Ushijima N."/>
            <person name="Kawano K."/>
            <person name="Kobayashi E."/>
            <person name="Shiratori Y."/>
            <person name="Masuda Y."/>
            <person name="Senoo K."/>
        </authorList>
    </citation>
    <scope>NUCLEOTIDE SEQUENCE</scope>
    <source>
        <strain evidence="4">W786</strain>
    </source>
</reference>
<keyword evidence="2" id="KW-0808">Transferase</keyword>
<dbReference type="CDD" id="cd18095">
    <property type="entry name" value="SpoU-like_rRNA-MTase"/>
    <property type="match status" value="1"/>
</dbReference>
<dbReference type="GO" id="GO:0003723">
    <property type="term" value="F:RNA binding"/>
    <property type="evidence" value="ECO:0007669"/>
    <property type="project" value="InterPro"/>
</dbReference>
<dbReference type="KEGG" id="msea:METESE_31970"/>
<dbReference type="AlphaFoldDB" id="A0AA48GXS0"/>
<accession>A0AA48GXS0</accession>
<organism evidence="4 5">
    <name type="scientific">Mesoterricola sediminis</name>
    <dbReference type="NCBI Taxonomy" id="2927980"/>
    <lineage>
        <taxon>Bacteria</taxon>
        <taxon>Pseudomonadati</taxon>
        <taxon>Acidobacteriota</taxon>
        <taxon>Holophagae</taxon>
        <taxon>Holophagales</taxon>
        <taxon>Holophagaceae</taxon>
        <taxon>Mesoterricola</taxon>
    </lineage>
</organism>
<dbReference type="InterPro" id="IPR001537">
    <property type="entry name" value="SpoU_MeTrfase"/>
</dbReference>
<keyword evidence="5" id="KW-1185">Reference proteome</keyword>
<evidence type="ECO:0000256" key="1">
    <source>
        <dbReference type="ARBA" id="ARBA00022603"/>
    </source>
</evidence>